<name>A0A0A9EFC6_ARUDO</name>
<evidence type="ECO:0000313" key="2">
    <source>
        <dbReference type="EMBL" id="JAD97698.1"/>
    </source>
</evidence>
<organism evidence="2">
    <name type="scientific">Arundo donax</name>
    <name type="common">Giant reed</name>
    <name type="synonym">Donax arundinaceus</name>
    <dbReference type="NCBI Taxonomy" id="35708"/>
    <lineage>
        <taxon>Eukaryota</taxon>
        <taxon>Viridiplantae</taxon>
        <taxon>Streptophyta</taxon>
        <taxon>Embryophyta</taxon>
        <taxon>Tracheophyta</taxon>
        <taxon>Spermatophyta</taxon>
        <taxon>Magnoliopsida</taxon>
        <taxon>Liliopsida</taxon>
        <taxon>Poales</taxon>
        <taxon>Poaceae</taxon>
        <taxon>PACMAD clade</taxon>
        <taxon>Arundinoideae</taxon>
        <taxon>Arundineae</taxon>
        <taxon>Arundo</taxon>
    </lineage>
</organism>
<dbReference type="EMBL" id="GBRH01200197">
    <property type="protein sequence ID" value="JAD97698.1"/>
    <property type="molecule type" value="Transcribed_RNA"/>
</dbReference>
<accession>A0A0A9EFC6</accession>
<dbReference type="AlphaFoldDB" id="A0A0A9EFC6"/>
<feature type="region of interest" description="Disordered" evidence="1">
    <location>
        <begin position="1"/>
        <end position="24"/>
    </location>
</feature>
<protein>
    <submittedName>
        <fullName evidence="2">Uncharacterized protein</fullName>
    </submittedName>
</protein>
<reference evidence="2" key="2">
    <citation type="journal article" date="2015" name="Data Brief">
        <title>Shoot transcriptome of the giant reed, Arundo donax.</title>
        <authorList>
            <person name="Barrero R.A."/>
            <person name="Guerrero F.D."/>
            <person name="Moolhuijzen P."/>
            <person name="Goolsby J.A."/>
            <person name="Tidwell J."/>
            <person name="Bellgard S.E."/>
            <person name="Bellgard M.I."/>
        </authorList>
    </citation>
    <scope>NUCLEOTIDE SEQUENCE</scope>
    <source>
        <tissue evidence="2">Shoot tissue taken approximately 20 cm above the soil surface</tissue>
    </source>
</reference>
<proteinExistence type="predicted"/>
<evidence type="ECO:0000256" key="1">
    <source>
        <dbReference type="SAM" id="MobiDB-lite"/>
    </source>
</evidence>
<feature type="compositionally biased region" description="Polar residues" evidence="1">
    <location>
        <begin position="1"/>
        <end position="16"/>
    </location>
</feature>
<sequence length="24" mass="2455">MSLSQSSFPEQNQLASTCGGGILV</sequence>
<reference evidence="2" key="1">
    <citation type="submission" date="2014-09" db="EMBL/GenBank/DDBJ databases">
        <authorList>
            <person name="Magalhaes I.L.F."/>
            <person name="Oliveira U."/>
            <person name="Santos F.R."/>
            <person name="Vidigal T.H.D.A."/>
            <person name="Brescovit A.D."/>
            <person name="Santos A.J."/>
        </authorList>
    </citation>
    <scope>NUCLEOTIDE SEQUENCE</scope>
    <source>
        <tissue evidence="2">Shoot tissue taken approximately 20 cm above the soil surface</tissue>
    </source>
</reference>